<reference evidence="4" key="1">
    <citation type="submission" date="2016-06" db="UniProtKB">
        <authorList>
            <consortium name="WormBaseParasite"/>
        </authorList>
    </citation>
    <scope>IDENTIFICATION</scope>
</reference>
<organism evidence="4">
    <name type="scientific">Schistosoma curassoni</name>
    <dbReference type="NCBI Taxonomy" id="6186"/>
    <lineage>
        <taxon>Eukaryota</taxon>
        <taxon>Metazoa</taxon>
        <taxon>Spiralia</taxon>
        <taxon>Lophotrochozoa</taxon>
        <taxon>Platyhelminthes</taxon>
        <taxon>Trematoda</taxon>
        <taxon>Digenea</taxon>
        <taxon>Strigeidida</taxon>
        <taxon>Schistosomatoidea</taxon>
        <taxon>Schistosomatidae</taxon>
        <taxon>Schistosoma</taxon>
    </lineage>
</organism>
<dbReference type="WBParaSite" id="SCUD_0001416601-mRNA-1">
    <property type="protein sequence ID" value="SCUD_0001416601-mRNA-1"/>
    <property type="gene ID" value="SCUD_0001416601"/>
</dbReference>
<dbReference type="EMBL" id="UZAK01036465">
    <property type="protein sequence ID" value="VDP55514.1"/>
    <property type="molecule type" value="Genomic_DNA"/>
</dbReference>
<gene>
    <name evidence="2" type="ORF">SCUD_LOCUS14163</name>
</gene>
<evidence type="ECO:0000313" key="3">
    <source>
        <dbReference type="Proteomes" id="UP000279833"/>
    </source>
</evidence>
<feature type="compositionally biased region" description="Polar residues" evidence="1">
    <location>
        <begin position="66"/>
        <end position="89"/>
    </location>
</feature>
<evidence type="ECO:0000313" key="2">
    <source>
        <dbReference type="EMBL" id="VDP55514.1"/>
    </source>
</evidence>
<feature type="region of interest" description="Disordered" evidence="1">
    <location>
        <begin position="32"/>
        <end position="89"/>
    </location>
</feature>
<evidence type="ECO:0000256" key="1">
    <source>
        <dbReference type="SAM" id="MobiDB-lite"/>
    </source>
</evidence>
<reference evidence="2 3" key="2">
    <citation type="submission" date="2018-11" db="EMBL/GenBank/DDBJ databases">
        <authorList>
            <consortium name="Pathogen Informatics"/>
        </authorList>
    </citation>
    <scope>NUCLEOTIDE SEQUENCE [LARGE SCALE GENOMIC DNA]</scope>
    <source>
        <strain evidence="2">Dakar</strain>
        <strain evidence="3">Dakar, Senegal</strain>
    </source>
</reference>
<dbReference type="AlphaFoldDB" id="A0A183KGL5"/>
<accession>A0A183KGL5</accession>
<evidence type="ECO:0000313" key="4">
    <source>
        <dbReference type="WBParaSite" id="SCUD_0001416601-mRNA-1"/>
    </source>
</evidence>
<feature type="compositionally biased region" description="Polar residues" evidence="1">
    <location>
        <begin position="38"/>
        <end position="56"/>
    </location>
</feature>
<protein>
    <submittedName>
        <fullName evidence="2 4">Uncharacterized protein</fullName>
    </submittedName>
</protein>
<dbReference type="Proteomes" id="UP000279833">
    <property type="component" value="Unassembled WGS sequence"/>
</dbReference>
<proteinExistence type="predicted"/>
<sequence length="111" mass="12805">MVQTFLGETARTAQFVKDFLDRRRPFWQLHRKRREQENTIQESAGQNSNQPTSTVRSTEKKKRTNPNDTATNNTQRQNSSICNGLSWNKSDSTHLSNIEQIQDNQVGIISI</sequence>
<keyword evidence="3" id="KW-1185">Reference proteome</keyword>
<name>A0A183KGL5_9TREM</name>
<dbReference type="STRING" id="6186.A0A183KGL5"/>